<proteinExistence type="predicted"/>
<dbReference type="GO" id="GO:0004803">
    <property type="term" value="F:transposase activity"/>
    <property type="evidence" value="ECO:0007669"/>
    <property type="project" value="InterPro"/>
</dbReference>
<evidence type="ECO:0000259" key="1">
    <source>
        <dbReference type="Pfam" id="PF01609"/>
    </source>
</evidence>
<feature type="domain" description="Transposase IS4-like" evidence="1">
    <location>
        <begin position="3"/>
        <end position="49"/>
    </location>
</feature>
<dbReference type="AlphaFoldDB" id="A0A5J4QCG1"/>
<dbReference type="InterPro" id="IPR002559">
    <property type="entry name" value="Transposase_11"/>
</dbReference>
<sequence length="57" mass="6469">MKTDARSKLITKYIVTDASVHNSRATGMLLDEKDKEEDFYADSAYSGEAQERIIVEK</sequence>
<dbReference type="GO" id="GO:0003677">
    <property type="term" value="F:DNA binding"/>
    <property type="evidence" value="ECO:0007669"/>
    <property type="project" value="InterPro"/>
</dbReference>
<gene>
    <name evidence="2" type="ORF">EZS27_031322</name>
</gene>
<protein>
    <recommendedName>
        <fullName evidence="1">Transposase IS4-like domain-containing protein</fullName>
    </recommendedName>
</protein>
<evidence type="ECO:0000313" key="2">
    <source>
        <dbReference type="EMBL" id="KAA6318708.1"/>
    </source>
</evidence>
<accession>A0A5J4QCG1</accession>
<dbReference type="Pfam" id="PF01609">
    <property type="entry name" value="DDE_Tnp_1"/>
    <property type="match status" value="1"/>
</dbReference>
<comment type="caution">
    <text evidence="2">The sequence shown here is derived from an EMBL/GenBank/DDBJ whole genome shotgun (WGS) entry which is preliminary data.</text>
</comment>
<reference evidence="2" key="1">
    <citation type="submission" date="2019-03" db="EMBL/GenBank/DDBJ databases">
        <title>Single cell metagenomics reveals metabolic interactions within the superorganism composed of flagellate Streblomastix strix and complex community of Bacteroidetes bacteria on its surface.</title>
        <authorList>
            <person name="Treitli S.C."/>
            <person name="Kolisko M."/>
            <person name="Husnik F."/>
            <person name="Keeling P."/>
            <person name="Hampl V."/>
        </authorList>
    </citation>
    <scope>NUCLEOTIDE SEQUENCE</scope>
    <source>
        <strain evidence="2">STM</strain>
    </source>
</reference>
<dbReference type="EMBL" id="SNRY01004108">
    <property type="protein sequence ID" value="KAA6318708.1"/>
    <property type="molecule type" value="Genomic_DNA"/>
</dbReference>
<dbReference type="GO" id="GO:0006313">
    <property type="term" value="P:DNA transposition"/>
    <property type="evidence" value="ECO:0007669"/>
    <property type="project" value="InterPro"/>
</dbReference>
<name>A0A5J4QCG1_9ZZZZ</name>
<organism evidence="2">
    <name type="scientific">termite gut metagenome</name>
    <dbReference type="NCBI Taxonomy" id="433724"/>
    <lineage>
        <taxon>unclassified sequences</taxon>
        <taxon>metagenomes</taxon>
        <taxon>organismal metagenomes</taxon>
    </lineage>
</organism>